<proteinExistence type="predicted"/>
<dbReference type="Proteomes" id="UP000054359">
    <property type="component" value="Unassembled WGS sequence"/>
</dbReference>
<organism evidence="1 2">
    <name type="scientific">Stegodyphus mimosarum</name>
    <name type="common">African social velvet spider</name>
    <dbReference type="NCBI Taxonomy" id="407821"/>
    <lineage>
        <taxon>Eukaryota</taxon>
        <taxon>Metazoa</taxon>
        <taxon>Ecdysozoa</taxon>
        <taxon>Arthropoda</taxon>
        <taxon>Chelicerata</taxon>
        <taxon>Arachnida</taxon>
        <taxon>Araneae</taxon>
        <taxon>Araneomorphae</taxon>
        <taxon>Entelegynae</taxon>
        <taxon>Eresoidea</taxon>
        <taxon>Eresidae</taxon>
        <taxon>Stegodyphus</taxon>
    </lineage>
</organism>
<dbReference type="AlphaFoldDB" id="A0A087T3Q1"/>
<protein>
    <submittedName>
        <fullName evidence="1">Uncharacterized protein</fullName>
    </submittedName>
</protein>
<name>A0A087T3Q1_STEMI</name>
<accession>A0A087T3Q1</accession>
<dbReference type="EMBL" id="KK113264">
    <property type="protein sequence ID" value="KFM59740.1"/>
    <property type="molecule type" value="Genomic_DNA"/>
</dbReference>
<reference evidence="1 2" key="1">
    <citation type="submission" date="2013-11" db="EMBL/GenBank/DDBJ databases">
        <title>Genome sequencing of Stegodyphus mimosarum.</title>
        <authorList>
            <person name="Bechsgaard J."/>
        </authorList>
    </citation>
    <scope>NUCLEOTIDE SEQUENCE [LARGE SCALE GENOMIC DNA]</scope>
</reference>
<sequence length="47" mass="5858">MYYHKFYIRQNHHVKILKKSHVTNQICHFLFRTRYFLFLASGNVFLP</sequence>
<evidence type="ECO:0000313" key="2">
    <source>
        <dbReference type="Proteomes" id="UP000054359"/>
    </source>
</evidence>
<evidence type="ECO:0000313" key="1">
    <source>
        <dbReference type="EMBL" id="KFM59740.1"/>
    </source>
</evidence>
<feature type="non-terminal residue" evidence="1">
    <location>
        <position position="47"/>
    </location>
</feature>
<keyword evidence="2" id="KW-1185">Reference proteome</keyword>
<gene>
    <name evidence="1" type="ORF">X975_27080</name>
</gene>